<keyword evidence="2" id="KW-1185">Reference proteome</keyword>
<gene>
    <name evidence="1" type="ORF">NAS2_1088</name>
</gene>
<reference evidence="1 2" key="1">
    <citation type="journal article" date="2019" name="ISME J.">
        <title>Isolation and characterization of a thermophilic sulfur- and iron-reducing thaumarchaeote from a terrestrial acidic hot spring.</title>
        <authorList>
            <person name="Kato S."/>
            <person name="Itoh T."/>
            <person name="Yuki M."/>
            <person name="Nagamori M."/>
            <person name="Ohnishi M."/>
            <person name="Uematsu K."/>
            <person name="Suzuki K."/>
            <person name="Takashina T."/>
            <person name="Ohkuma M."/>
        </authorList>
    </citation>
    <scope>NUCLEOTIDE SEQUENCE [LARGE SCALE GENOMIC DNA]</scope>
    <source>
        <strain evidence="1 2">NAS-02</strain>
    </source>
</reference>
<dbReference type="AlphaFoldDB" id="A0A4P2VEP8"/>
<sequence>MPLGAMVIVGIYDDRSGEGVLVEDEWIDAQLMEVEDLLRAAARQAGTA</sequence>
<dbReference type="EMBL" id="AP018732">
    <property type="protein sequence ID" value="BBE42477.1"/>
    <property type="molecule type" value="Genomic_DNA"/>
</dbReference>
<dbReference type="RefSeq" id="WP_174448707.1">
    <property type="nucleotide sequence ID" value="NZ_AP018732.1"/>
</dbReference>
<evidence type="ECO:0000313" key="2">
    <source>
        <dbReference type="Proteomes" id="UP000509448"/>
    </source>
</evidence>
<evidence type="ECO:0000313" key="1">
    <source>
        <dbReference type="EMBL" id="BBE42477.1"/>
    </source>
</evidence>
<name>A0A4P2VEP8_9ARCH</name>
<organism evidence="1 2">
    <name type="scientific">Conexivisphaera calida</name>
    <dbReference type="NCBI Taxonomy" id="1874277"/>
    <lineage>
        <taxon>Archaea</taxon>
        <taxon>Nitrososphaerota</taxon>
        <taxon>Conexivisphaeria</taxon>
        <taxon>Conexivisphaerales</taxon>
        <taxon>Conexivisphaeraceae</taxon>
        <taxon>Conexivisphaera</taxon>
    </lineage>
</organism>
<proteinExistence type="predicted"/>
<accession>A0A4P2VEP8</accession>
<protein>
    <submittedName>
        <fullName evidence="1">Uncharacterized protein</fullName>
    </submittedName>
</protein>
<dbReference type="Proteomes" id="UP000509448">
    <property type="component" value="Chromosome"/>
</dbReference>
<dbReference type="KEGG" id="ccai:NAS2_1088"/>
<dbReference type="GeneID" id="55584899"/>